<dbReference type="PANTHER" id="PTHR43790:SF9">
    <property type="entry name" value="GALACTOFURANOSE TRANSPORTER ATP-BINDING PROTEIN YTFR"/>
    <property type="match status" value="1"/>
</dbReference>
<dbReference type="GO" id="GO:0005524">
    <property type="term" value="F:ATP binding"/>
    <property type="evidence" value="ECO:0007669"/>
    <property type="project" value="UniProtKB-KW"/>
</dbReference>
<accession>A0ABS9ACM8</accession>
<keyword evidence="4 6" id="KW-0067">ATP-binding</keyword>
<evidence type="ECO:0000256" key="2">
    <source>
        <dbReference type="ARBA" id="ARBA00022737"/>
    </source>
</evidence>
<dbReference type="InterPro" id="IPR003439">
    <property type="entry name" value="ABC_transporter-like_ATP-bd"/>
</dbReference>
<dbReference type="CDD" id="cd03215">
    <property type="entry name" value="ABC_Carb_Monos_II"/>
    <property type="match status" value="1"/>
</dbReference>
<dbReference type="RefSeq" id="WP_234272743.1">
    <property type="nucleotide sequence ID" value="NZ_JABFTT010000003.1"/>
</dbReference>
<feature type="domain" description="ABC transporter" evidence="5">
    <location>
        <begin position="6"/>
        <end position="241"/>
    </location>
</feature>
<keyword evidence="1" id="KW-0813">Transport</keyword>
<reference evidence="6 7" key="1">
    <citation type="journal article" date="2021" name="Front. Microbiol.">
        <title>Aerobic Denitrification and Heterotrophic Sulfur Oxidation in the Genus Halomonas Revealed by Six Novel Species Characterizations and Genome-Based Analysis.</title>
        <authorList>
            <person name="Wang L."/>
            <person name="Shao Z."/>
        </authorList>
    </citation>
    <scope>NUCLEOTIDE SEQUENCE [LARGE SCALE GENOMIC DNA]</scope>
    <source>
        <strain evidence="6 7">MCCC 1A11036</strain>
    </source>
</reference>
<feature type="domain" description="ABC transporter" evidence="5">
    <location>
        <begin position="252"/>
        <end position="494"/>
    </location>
</feature>
<dbReference type="InterPro" id="IPR027417">
    <property type="entry name" value="P-loop_NTPase"/>
</dbReference>
<comment type="caution">
    <text evidence="6">The sequence shown here is derived from an EMBL/GenBank/DDBJ whole genome shotgun (WGS) entry which is preliminary data.</text>
</comment>
<sequence length="504" mass="55546">MSRPILRLGGIGKSFGPVTVLEDIAFDLAPGEVVGILGENGAGKSTLLKIISGVYTPSAGRIILDGQTFSALDPITARRHGVAMIPQEFNLISTLRVYENVFLGQEIRRGGLLDRARMRQRTREVLHSLEVELDPELPIERLSVAERQMVEVARVLVHEARIVILDEPTTVLTDREVAVLFNVVRALVAKGVAVLFISHKLKEVKQLCDRLLILRDGQQIDLCPTGKLSEEDMACKMVGRELSQLFPDKRATPGAAALRVRGLSVPSLLHDIDFTLHCGEVLGLSGLVGSGRTEIAETIMGLRRKSAGEIELNGKPLTIDSPRAAHANGLAYLSEDRQGKGLVLSFNVMQNITALSLPRYVRGLIRHRAERRRAEEYQQRLAIKAARLSDPVQLLSGGNQQKVYLAKLLDIDPEVLILDEPTRGIDINTKQQIYRLIRSLTDQGKAVLIISSELEEIIGLCNRVLVIREGRIAAELDDDKINERDIMLYASGARQRGQAGAEVH</sequence>
<dbReference type="SMART" id="SM00382">
    <property type="entry name" value="AAA"/>
    <property type="match status" value="2"/>
</dbReference>
<evidence type="ECO:0000256" key="1">
    <source>
        <dbReference type="ARBA" id="ARBA00022448"/>
    </source>
</evidence>
<protein>
    <submittedName>
        <fullName evidence="6">Sugar ABC transporter ATP-binding protein</fullName>
    </submittedName>
</protein>
<keyword evidence="2" id="KW-0677">Repeat</keyword>
<dbReference type="PROSITE" id="PS50893">
    <property type="entry name" value="ABC_TRANSPORTER_2"/>
    <property type="match status" value="2"/>
</dbReference>
<dbReference type="Proteomes" id="UP001320122">
    <property type="component" value="Unassembled WGS sequence"/>
</dbReference>
<dbReference type="Gene3D" id="3.40.50.300">
    <property type="entry name" value="P-loop containing nucleotide triphosphate hydrolases"/>
    <property type="match status" value="2"/>
</dbReference>
<dbReference type="PANTHER" id="PTHR43790">
    <property type="entry name" value="CARBOHYDRATE TRANSPORT ATP-BINDING PROTEIN MG119-RELATED"/>
    <property type="match status" value="1"/>
</dbReference>
<name>A0ABS9ACM8_9GAMM</name>
<dbReference type="Pfam" id="PF00005">
    <property type="entry name" value="ABC_tran"/>
    <property type="match status" value="2"/>
</dbReference>
<organism evidence="6 7">
    <name type="scientific">Billgrantia zhangzhouensis</name>
    <dbReference type="NCBI Taxonomy" id="2733481"/>
    <lineage>
        <taxon>Bacteria</taxon>
        <taxon>Pseudomonadati</taxon>
        <taxon>Pseudomonadota</taxon>
        <taxon>Gammaproteobacteria</taxon>
        <taxon>Oceanospirillales</taxon>
        <taxon>Halomonadaceae</taxon>
        <taxon>Billgrantia</taxon>
    </lineage>
</organism>
<gene>
    <name evidence="6" type="ORF">HOP51_04320</name>
</gene>
<keyword evidence="7" id="KW-1185">Reference proteome</keyword>
<dbReference type="CDD" id="cd03216">
    <property type="entry name" value="ABC_Carb_Monos_I"/>
    <property type="match status" value="1"/>
</dbReference>
<dbReference type="SUPFAM" id="SSF52540">
    <property type="entry name" value="P-loop containing nucleoside triphosphate hydrolases"/>
    <property type="match status" value="2"/>
</dbReference>
<keyword evidence="3" id="KW-0547">Nucleotide-binding</keyword>
<evidence type="ECO:0000256" key="3">
    <source>
        <dbReference type="ARBA" id="ARBA00022741"/>
    </source>
</evidence>
<proteinExistence type="predicted"/>
<evidence type="ECO:0000259" key="5">
    <source>
        <dbReference type="PROSITE" id="PS50893"/>
    </source>
</evidence>
<evidence type="ECO:0000256" key="4">
    <source>
        <dbReference type="ARBA" id="ARBA00022840"/>
    </source>
</evidence>
<dbReference type="InterPro" id="IPR050107">
    <property type="entry name" value="ABC_carbohydrate_import_ATPase"/>
</dbReference>
<dbReference type="InterPro" id="IPR003593">
    <property type="entry name" value="AAA+_ATPase"/>
</dbReference>
<evidence type="ECO:0000313" key="6">
    <source>
        <dbReference type="EMBL" id="MCE8019347.1"/>
    </source>
</evidence>
<evidence type="ECO:0000313" key="7">
    <source>
        <dbReference type="Proteomes" id="UP001320122"/>
    </source>
</evidence>
<dbReference type="EMBL" id="JABFTT010000003">
    <property type="protein sequence ID" value="MCE8019347.1"/>
    <property type="molecule type" value="Genomic_DNA"/>
</dbReference>